<comment type="caution">
    <text evidence="1">The sequence shown here is derived from an EMBL/GenBank/DDBJ whole genome shotgun (WGS) entry which is preliminary data.</text>
</comment>
<gene>
    <name evidence="1" type="ORF">BUALT_Bualt12G0106300</name>
</gene>
<dbReference type="InterPro" id="IPR035513">
    <property type="entry name" value="Invertase/methylesterase_inhib"/>
</dbReference>
<dbReference type="SUPFAM" id="SSF101148">
    <property type="entry name" value="Plant invertase/pectin methylesterase inhibitor"/>
    <property type="match status" value="1"/>
</dbReference>
<dbReference type="AlphaFoldDB" id="A0AAV6WV05"/>
<keyword evidence="2" id="KW-1185">Reference proteome</keyword>
<dbReference type="Proteomes" id="UP000826271">
    <property type="component" value="Unassembled WGS sequence"/>
</dbReference>
<proteinExistence type="predicted"/>
<dbReference type="Gene3D" id="1.20.140.40">
    <property type="entry name" value="Invertase/pectin methylesterase inhibitor family protein"/>
    <property type="match status" value="1"/>
</dbReference>
<organism evidence="1 2">
    <name type="scientific">Buddleja alternifolia</name>
    <dbReference type="NCBI Taxonomy" id="168488"/>
    <lineage>
        <taxon>Eukaryota</taxon>
        <taxon>Viridiplantae</taxon>
        <taxon>Streptophyta</taxon>
        <taxon>Embryophyta</taxon>
        <taxon>Tracheophyta</taxon>
        <taxon>Spermatophyta</taxon>
        <taxon>Magnoliopsida</taxon>
        <taxon>eudicotyledons</taxon>
        <taxon>Gunneridae</taxon>
        <taxon>Pentapetalae</taxon>
        <taxon>asterids</taxon>
        <taxon>lamiids</taxon>
        <taxon>Lamiales</taxon>
        <taxon>Scrophulariaceae</taxon>
        <taxon>Buddlejeae</taxon>
        <taxon>Buddleja</taxon>
    </lineage>
</organism>
<name>A0AAV6WV05_9LAMI</name>
<sequence>MESGIPNATNARRYVQRRLNKPKIDSKLNGVLKECKLSYDSVIASFRSALSDVRDDKEYQTATYDLLLASTNYIKPCIDVVASKKIKDGTILIGNRIVPIFKLSAYEVVDRLDSSKQL</sequence>
<accession>A0AAV6WV05</accession>
<protein>
    <submittedName>
        <fullName evidence="1">Uncharacterized protein</fullName>
    </submittedName>
</protein>
<evidence type="ECO:0000313" key="2">
    <source>
        <dbReference type="Proteomes" id="UP000826271"/>
    </source>
</evidence>
<evidence type="ECO:0000313" key="1">
    <source>
        <dbReference type="EMBL" id="KAG8372815.1"/>
    </source>
</evidence>
<reference evidence="1" key="1">
    <citation type="submission" date="2019-10" db="EMBL/GenBank/DDBJ databases">
        <authorList>
            <person name="Zhang R."/>
            <person name="Pan Y."/>
            <person name="Wang J."/>
            <person name="Ma R."/>
            <person name="Yu S."/>
        </authorList>
    </citation>
    <scope>NUCLEOTIDE SEQUENCE</scope>
    <source>
        <strain evidence="1">LA-IB0</strain>
        <tissue evidence="1">Leaf</tissue>
    </source>
</reference>
<dbReference type="EMBL" id="WHWC01000012">
    <property type="protein sequence ID" value="KAG8372815.1"/>
    <property type="molecule type" value="Genomic_DNA"/>
</dbReference>